<dbReference type="EMBL" id="CP033893">
    <property type="protein sequence ID" value="QDL32634.1"/>
    <property type="molecule type" value="Genomic_DNA"/>
</dbReference>
<dbReference type="InterPro" id="IPR058979">
    <property type="entry name" value="LysC-like"/>
</dbReference>
<evidence type="ECO:0008006" key="3">
    <source>
        <dbReference type="Google" id="ProtNLM"/>
    </source>
</evidence>
<dbReference type="Proteomes" id="UP000317572">
    <property type="component" value="Chromosome"/>
</dbReference>
<sequence length="80" mass="8647">MLCACTPARQLPEVQLIAPGCPRLIACQLPASNPLTNGDLEQQKNRVEAAWAICADQVDTIIQCQEKSDEQAGITEKSPL</sequence>
<gene>
    <name evidence="1" type="ORF">EGO53_12900</name>
</gene>
<accession>A0A515CWV6</accession>
<evidence type="ECO:0000313" key="2">
    <source>
        <dbReference type="Proteomes" id="UP000317572"/>
    </source>
</evidence>
<dbReference type="AlphaFoldDB" id="A0A515CWV6"/>
<dbReference type="Pfam" id="PF23793">
    <property type="entry name" value="LysC"/>
    <property type="match status" value="1"/>
</dbReference>
<proteinExistence type="predicted"/>
<protein>
    <recommendedName>
        <fullName evidence="3">Phage lysis protein</fullName>
    </recommendedName>
</protein>
<dbReference type="NCBIfam" id="NF038368">
    <property type="entry name" value="P2_Rz1"/>
    <property type="match status" value="1"/>
</dbReference>
<evidence type="ECO:0000313" key="1">
    <source>
        <dbReference type="EMBL" id="QDL32634.1"/>
    </source>
</evidence>
<reference evidence="1 2" key="1">
    <citation type="submission" date="2018-11" db="EMBL/GenBank/DDBJ databases">
        <title>The first complete genome of Serratia liquefaciens isolated from metalophyte plant revel distinctness adaptive mechanisms in an extreme habitat.</title>
        <authorList>
            <person name="Caneschi W.L."/>
            <person name="Sanchez A.B."/>
            <person name="Felestrino E.B."/>
            <person name="Assis R.A.B."/>
            <person name="Lemes C.G.C."/>
            <person name="Cordeiro I.F."/>
            <person name="Fonseca N.P."/>
            <person name="Villa M."/>
            <person name="Vieira I.T."/>
            <person name="Moraes L.A."/>
            <person name="Kamino L.H.Y."/>
            <person name="do Carmo F."/>
            <person name="Garcia C.M."/>
            <person name="Almeida N.F."/>
            <person name="Silva R.S."/>
            <person name="Ferro J.A."/>
            <person name="Ferro M.I.T."/>
            <person name="Varani A.M."/>
            <person name="Ferreira R.M."/>
            <person name="dos Santos V.L."/>
            <person name="Silva U.C."/>
            <person name="Setubal J.C."/>
            <person name="Moreira L.M."/>
        </authorList>
    </citation>
    <scope>NUCLEOTIDE SEQUENCE [LARGE SCALE GENOMIC DNA]</scope>
    <source>
        <strain evidence="1 2">FG3</strain>
    </source>
</reference>
<organism evidence="1 2">
    <name type="scientific">Serratia liquefaciens</name>
    <dbReference type="NCBI Taxonomy" id="614"/>
    <lineage>
        <taxon>Bacteria</taxon>
        <taxon>Pseudomonadati</taxon>
        <taxon>Pseudomonadota</taxon>
        <taxon>Gammaproteobacteria</taxon>
        <taxon>Enterobacterales</taxon>
        <taxon>Yersiniaceae</taxon>
        <taxon>Serratia</taxon>
    </lineage>
</organism>
<name>A0A515CWV6_SERLI</name>
<dbReference type="RefSeq" id="WP_142815444.1">
    <property type="nucleotide sequence ID" value="NZ_CP033893.1"/>
</dbReference>
<dbReference type="InterPro" id="IPR047737">
    <property type="entry name" value="LysC"/>
</dbReference>